<dbReference type="EMBL" id="JARBDR010000923">
    <property type="protein sequence ID" value="KAJ8298100.1"/>
    <property type="molecule type" value="Genomic_DNA"/>
</dbReference>
<comment type="similarity">
    <text evidence="2">Belongs to the ABC transporter superfamily. ABCC family. Conjugate transporter (TC 3.A.1.208) subfamily.</text>
</comment>
<evidence type="ECO:0000256" key="4">
    <source>
        <dbReference type="ARBA" id="ARBA00022741"/>
    </source>
</evidence>
<dbReference type="SUPFAM" id="SSF52540">
    <property type="entry name" value="P-loop containing nucleoside triphosphate hydrolases"/>
    <property type="match status" value="1"/>
</dbReference>
<organism evidence="10 11">
    <name type="scientific">Tegillarca granosa</name>
    <name type="common">Malaysian cockle</name>
    <name type="synonym">Anadara granosa</name>
    <dbReference type="NCBI Taxonomy" id="220873"/>
    <lineage>
        <taxon>Eukaryota</taxon>
        <taxon>Metazoa</taxon>
        <taxon>Spiralia</taxon>
        <taxon>Lophotrochozoa</taxon>
        <taxon>Mollusca</taxon>
        <taxon>Bivalvia</taxon>
        <taxon>Autobranchia</taxon>
        <taxon>Pteriomorphia</taxon>
        <taxon>Arcoida</taxon>
        <taxon>Arcoidea</taxon>
        <taxon>Arcidae</taxon>
        <taxon>Tegillarca</taxon>
    </lineage>
</organism>
<dbReference type="PANTHER" id="PTHR24223:SF456">
    <property type="entry name" value="MULTIDRUG RESISTANCE-ASSOCIATED PROTEIN LETHAL(2)03659"/>
    <property type="match status" value="1"/>
</dbReference>
<name>A0ABQ9DYX2_TEGGR</name>
<accession>A0ABQ9DYX2</accession>
<dbReference type="InterPro" id="IPR017871">
    <property type="entry name" value="ABC_transporter-like_CS"/>
</dbReference>
<dbReference type="InterPro" id="IPR036640">
    <property type="entry name" value="ABC1_TM_sf"/>
</dbReference>
<keyword evidence="5" id="KW-0067">ATP-binding</keyword>
<dbReference type="Gene3D" id="1.20.1560.10">
    <property type="entry name" value="ABC transporter type 1, transmembrane domain"/>
    <property type="match status" value="1"/>
</dbReference>
<evidence type="ECO:0000256" key="5">
    <source>
        <dbReference type="ARBA" id="ARBA00022840"/>
    </source>
</evidence>
<keyword evidence="4" id="KW-0547">Nucleotide-binding</keyword>
<evidence type="ECO:0000256" key="1">
    <source>
        <dbReference type="ARBA" id="ARBA00004141"/>
    </source>
</evidence>
<evidence type="ECO:0000256" key="8">
    <source>
        <dbReference type="SAM" id="Phobius"/>
    </source>
</evidence>
<feature type="transmembrane region" description="Helical" evidence="8">
    <location>
        <begin position="20"/>
        <end position="39"/>
    </location>
</feature>
<dbReference type="Proteomes" id="UP001217089">
    <property type="component" value="Unassembled WGS sequence"/>
</dbReference>
<proteinExistence type="inferred from homology"/>
<protein>
    <recommendedName>
        <fullName evidence="9">ABC transporter domain-containing protein</fullName>
    </recommendedName>
</protein>
<dbReference type="Pfam" id="PF00005">
    <property type="entry name" value="ABC_tran"/>
    <property type="match status" value="1"/>
</dbReference>
<dbReference type="Gene3D" id="3.40.50.300">
    <property type="entry name" value="P-loop containing nucleotide triphosphate hydrolases"/>
    <property type="match status" value="1"/>
</dbReference>
<dbReference type="InterPro" id="IPR003439">
    <property type="entry name" value="ABC_transporter-like_ATP-bd"/>
</dbReference>
<dbReference type="PROSITE" id="PS00211">
    <property type="entry name" value="ABC_TRANSPORTER_1"/>
    <property type="match status" value="1"/>
</dbReference>
<evidence type="ECO:0000256" key="7">
    <source>
        <dbReference type="ARBA" id="ARBA00023136"/>
    </source>
</evidence>
<keyword evidence="3 8" id="KW-0812">Transmembrane</keyword>
<dbReference type="InterPro" id="IPR050173">
    <property type="entry name" value="ABC_transporter_C-like"/>
</dbReference>
<comment type="caution">
    <text evidence="10">The sequence shown here is derived from an EMBL/GenBank/DDBJ whole genome shotgun (WGS) entry which is preliminary data.</text>
</comment>
<evidence type="ECO:0000313" key="11">
    <source>
        <dbReference type="Proteomes" id="UP001217089"/>
    </source>
</evidence>
<evidence type="ECO:0000256" key="2">
    <source>
        <dbReference type="ARBA" id="ARBA00009726"/>
    </source>
</evidence>
<reference evidence="10 11" key="1">
    <citation type="submission" date="2022-12" db="EMBL/GenBank/DDBJ databases">
        <title>Chromosome-level genome of Tegillarca granosa.</title>
        <authorList>
            <person name="Kim J."/>
        </authorList>
    </citation>
    <scope>NUCLEOTIDE SEQUENCE [LARGE SCALE GENOMIC DNA]</scope>
    <source>
        <strain evidence="10">Teg-2019</strain>
        <tissue evidence="10">Adductor muscle</tissue>
    </source>
</reference>
<evidence type="ECO:0000259" key="9">
    <source>
        <dbReference type="Pfam" id="PF00005"/>
    </source>
</evidence>
<feature type="domain" description="ABC transporter" evidence="9">
    <location>
        <begin position="111"/>
        <end position="172"/>
    </location>
</feature>
<gene>
    <name evidence="10" type="ORF">KUTeg_024631</name>
</gene>
<evidence type="ECO:0000256" key="6">
    <source>
        <dbReference type="ARBA" id="ARBA00022989"/>
    </source>
</evidence>
<evidence type="ECO:0000256" key="3">
    <source>
        <dbReference type="ARBA" id="ARBA00022692"/>
    </source>
</evidence>
<sequence>MPTLASVATIATYRAVGNELTASTAFAVIGTLNFLRVIVAMMPFASRTLGEANVSFQRMKKLLLLEEFDPPNTECNDSSNAIEIMGATFLWDEPDQPSEKEIKKAKSAAEKKGEKYRRPSFARGSVQLTSLNVAVKKIGDRGTNLSGGQKQRVSLARAVYSDSDVYLLDDPLSAVDVHVGKHLFHKCIKKALAGKTIILATHQLQMLTMNT</sequence>
<evidence type="ECO:0000313" key="10">
    <source>
        <dbReference type="EMBL" id="KAJ8298100.1"/>
    </source>
</evidence>
<comment type="subcellular location">
    <subcellularLocation>
        <location evidence="1">Membrane</location>
        <topology evidence="1">Multi-pass membrane protein</topology>
    </subcellularLocation>
</comment>
<dbReference type="InterPro" id="IPR027417">
    <property type="entry name" value="P-loop_NTPase"/>
</dbReference>
<keyword evidence="6 8" id="KW-1133">Transmembrane helix</keyword>
<dbReference type="PANTHER" id="PTHR24223">
    <property type="entry name" value="ATP-BINDING CASSETTE SUB-FAMILY C"/>
    <property type="match status" value="1"/>
</dbReference>
<keyword evidence="11" id="KW-1185">Reference proteome</keyword>
<keyword evidence="7 8" id="KW-0472">Membrane</keyword>